<dbReference type="GeneID" id="38783690"/>
<keyword evidence="1" id="KW-0175">Coiled coil</keyword>
<name>A0A401GX61_9APHY</name>
<dbReference type="Proteomes" id="UP000287166">
    <property type="component" value="Unassembled WGS sequence"/>
</dbReference>
<gene>
    <name evidence="3" type="ORF">SCP_1000150</name>
</gene>
<dbReference type="InterPro" id="IPR012917">
    <property type="entry name" value="DUF3294"/>
</dbReference>
<evidence type="ECO:0000256" key="2">
    <source>
        <dbReference type="SAM" id="MobiDB-lite"/>
    </source>
</evidence>
<evidence type="ECO:0008006" key="5">
    <source>
        <dbReference type="Google" id="ProtNLM"/>
    </source>
</evidence>
<evidence type="ECO:0000256" key="1">
    <source>
        <dbReference type="SAM" id="Coils"/>
    </source>
</evidence>
<dbReference type="STRING" id="139825.A0A401GX61"/>
<proteinExistence type="predicted"/>
<comment type="caution">
    <text evidence="3">The sequence shown here is derived from an EMBL/GenBank/DDBJ whole genome shotgun (WGS) entry which is preliminary data.</text>
</comment>
<sequence length="242" mass="26521">MSHTVTTASSYSTLINHVQHPMPDPGAPAPSDNDSPTSDASVSCADSTVWSQNLSASFGAIVDQINAAFQTLEANHSHGDTANALAGIAARLRMIEENQERLAEELQAVKAQLGRHHTNGKEREEMVIETLGEEAEPVDLAKAVQELTKKVDGLANTVKLDQQRLHARLMNSNITTKKETLKPVIGNNGKPPQNYPATKGEFEHITKERYEEFMKAYGLPIKGDTNTKREVLREFLGLTPLQ</sequence>
<keyword evidence="4" id="KW-1185">Reference proteome</keyword>
<dbReference type="RefSeq" id="XP_027617686.1">
    <property type="nucleotide sequence ID" value="XM_027761885.1"/>
</dbReference>
<dbReference type="OrthoDB" id="3259063at2759"/>
<organism evidence="3 4">
    <name type="scientific">Sparassis crispa</name>
    <dbReference type="NCBI Taxonomy" id="139825"/>
    <lineage>
        <taxon>Eukaryota</taxon>
        <taxon>Fungi</taxon>
        <taxon>Dikarya</taxon>
        <taxon>Basidiomycota</taxon>
        <taxon>Agaricomycotina</taxon>
        <taxon>Agaricomycetes</taxon>
        <taxon>Polyporales</taxon>
        <taxon>Sparassidaceae</taxon>
        <taxon>Sparassis</taxon>
    </lineage>
</organism>
<evidence type="ECO:0000313" key="4">
    <source>
        <dbReference type="Proteomes" id="UP000287166"/>
    </source>
</evidence>
<evidence type="ECO:0000313" key="3">
    <source>
        <dbReference type="EMBL" id="GBE86773.1"/>
    </source>
</evidence>
<feature type="region of interest" description="Disordered" evidence="2">
    <location>
        <begin position="17"/>
        <end position="43"/>
    </location>
</feature>
<feature type="compositionally biased region" description="Polar residues" evidence="2">
    <location>
        <begin position="32"/>
        <end position="43"/>
    </location>
</feature>
<accession>A0A401GX61</accession>
<feature type="coiled-coil region" evidence="1">
    <location>
        <begin position="85"/>
        <end position="112"/>
    </location>
</feature>
<dbReference type="AlphaFoldDB" id="A0A401GX61"/>
<dbReference type="EMBL" id="BFAD01000010">
    <property type="protein sequence ID" value="GBE86773.1"/>
    <property type="molecule type" value="Genomic_DNA"/>
</dbReference>
<reference evidence="3 4" key="1">
    <citation type="journal article" date="2018" name="Sci. Rep.">
        <title>Genome sequence of the cauliflower mushroom Sparassis crispa (Hanabiratake) and its association with beneficial usage.</title>
        <authorList>
            <person name="Kiyama R."/>
            <person name="Furutani Y."/>
            <person name="Kawaguchi K."/>
            <person name="Nakanishi T."/>
        </authorList>
    </citation>
    <scope>NUCLEOTIDE SEQUENCE [LARGE SCALE GENOMIC DNA]</scope>
</reference>
<protein>
    <recommendedName>
        <fullName evidence="5">SAP domain-containing protein</fullName>
    </recommendedName>
</protein>
<dbReference type="InParanoid" id="A0A401GX61"/>
<dbReference type="Pfam" id="PF07957">
    <property type="entry name" value="DUF3294"/>
    <property type="match status" value="1"/>
</dbReference>